<evidence type="ECO:0000313" key="6">
    <source>
        <dbReference type="EMBL" id="MBB4934958.1"/>
    </source>
</evidence>
<dbReference type="FunFam" id="3.40.50.300:FF:000016">
    <property type="entry name" value="Oligopeptide ABC transporter ATP-binding component"/>
    <property type="match status" value="1"/>
</dbReference>
<name>A0A7W7RNW7_9ACTN</name>
<dbReference type="PROSITE" id="PS00211">
    <property type="entry name" value="ABC_TRANSPORTER_1"/>
    <property type="match status" value="1"/>
</dbReference>
<dbReference type="RefSeq" id="WP_184584720.1">
    <property type="nucleotide sequence ID" value="NZ_JACHJT010000002.1"/>
</dbReference>
<dbReference type="Pfam" id="PF08352">
    <property type="entry name" value="oligo_HPY"/>
    <property type="match status" value="1"/>
</dbReference>
<reference evidence="6 7" key="1">
    <citation type="submission" date="2020-08" db="EMBL/GenBank/DDBJ databases">
        <title>Sequencing the genomes of 1000 actinobacteria strains.</title>
        <authorList>
            <person name="Klenk H.-P."/>
        </authorList>
    </citation>
    <scope>NUCLEOTIDE SEQUENCE [LARGE SCALE GENOMIC DNA]</scope>
    <source>
        <strain evidence="6 7">DSM 102030</strain>
    </source>
</reference>
<evidence type="ECO:0000313" key="7">
    <source>
        <dbReference type="Proteomes" id="UP000523007"/>
    </source>
</evidence>
<evidence type="ECO:0000256" key="4">
    <source>
        <dbReference type="ARBA" id="ARBA00022840"/>
    </source>
</evidence>
<dbReference type="GO" id="GO:0015833">
    <property type="term" value="P:peptide transport"/>
    <property type="evidence" value="ECO:0007669"/>
    <property type="project" value="InterPro"/>
</dbReference>
<keyword evidence="2" id="KW-0813">Transport</keyword>
<dbReference type="PANTHER" id="PTHR43776">
    <property type="entry name" value="TRANSPORT ATP-BINDING PROTEIN"/>
    <property type="match status" value="1"/>
</dbReference>
<dbReference type="AlphaFoldDB" id="A0A7W7RNW7"/>
<dbReference type="NCBIfam" id="TIGR01727">
    <property type="entry name" value="oligo_HPY"/>
    <property type="match status" value="1"/>
</dbReference>
<proteinExistence type="inferred from homology"/>
<feature type="domain" description="ABC transporter" evidence="5">
    <location>
        <begin position="29"/>
        <end position="269"/>
    </location>
</feature>
<protein>
    <submittedName>
        <fullName evidence="6">Oligopeptide/dipeptide ABC transporter ATP-binding protein</fullName>
    </submittedName>
</protein>
<keyword evidence="7" id="KW-1185">Reference proteome</keyword>
<evidence type="ECO:0000256" key="2">
    <source>
        <dbReference type="ARBA" id="ARBA00022448"/>
    </source>
</evidence>
<dbReference type="InterPro" id="IPR013563">
    <property type="entry name" value="Oligopep_ABC_C"/>
</dbReference>
<dbReference type="InterPro" id="IPR050319">
    <property type="entry name" value="ABC_transp_ATP-bind"/>
</dbReference>
<organism evidence="6 7">
    <name type="scientific">Lipingzhangella halophila</name>
    <dbReference type="NCBI Taxonomy" id="1783352"/>
    <lineage>
        <taxon>Bacteria</taxon>
        <taxon>Bacillati</taxon>
        <taxon>Actinomycetota</taxon>
        <taxon>Actinomycetes</taxon>
        <taxon>Streptosporangiales</taxon>
        <taxon>Nocardiopsidaceae</taxon>
        <taxon>Lipingzhangella</taxon>
    </lineage>
</organism>
<sequence length="360" mass="38149">MTATAAGTTAGPRTGSGLTVSGMRVSFDIGSRGPFRGRKLLRAVNGISFGVEAGKTLGVVGESGSGKSSAALAALRLNPLEAGTVHLGDTDITSLAPRQLTAARPRMQIVFQDPYASLDPSMRVGQLLAEPLVVHGSVASAAERERRVTQALESVGLRAAHAARYPHEFSGGQRQRIAIARAMITRPEFVVLDEPVSALDVSTQSQIVNLLKQIQRESGTTFLFVSHDLAIVRIISHRTAVMYLGEIVEEGPSAELYDRPAHPYTAALISAGLSADPDSASTRERIILRGDIPNHIDPPPGCRFHTRCPAAMDVCREKAPEAVPTESGGTVRCHLHTEGPRLDGRTVLPVLAGGTDPARS</sequence>
<dbReference type="Proteomes" id="UP000523007">
    <property type="component" value="Unassembled WGS sequence"/>
</dbReference>
<dbReference type="PANTHER" id="PTHR43776:SF7">
    <property type="entry name" value="D,D-DIPEPTIDE TRANSPORT ATP-BINDING PROTEIN DDPF-RELATED"/>
    <property type="match status" value="1"/>
</dbReference>
<dbReference type="Gene3D" id="3.40.50.300">
    <property type="entry name" value="P-loop containing nucleotide triphosphate hydrolases"/>
    <property type="match status" value="1"/>
</dbReference>
<dbReference type="CDD" id="cd03257">
    <property type="entry name" value="ABC_NikE_OppD_transporters"/>
    <property type="match status" value="1"/>
</dbReference>
<keyword evidence="3" id="KW-0547">Nucleotide-binding</keyword>
<dbReference type="GO" id="GO:0016887">
    <property type="term" value="F:ATP hydrolysis activity"/>
    <property type="evidence" value="ECO:0007669"/>
    <property type="project" value="InterPro"/>
</dbReference>
<dbReference type="Pfam" id="PF00005">
    <property type="entry name" value="ABC_tran"/>
    <property type="match status" value="1"/>
</dbReference>
<comment type="caution">
    <text evidence="6">The sequence shown here is derived from an EMBL/GenBank/DDBJ whole genome shotgun (WGS) entry which is preliminary data.</text>
</comment>
<accession>A0A7W7RNW7</accession>
<keyword evidence="4 6" id="KW-0067">ATP-binding</keyword>
<evidence type="ECO:0000259" key="5">
    <source>
        <dbReference type="PROSITE" id="PS50893"/>
    </source>
</evidence>
<dbReference type="EMBL" id="JACHJT010000002">
    <property type="protein sequence ID" value="MBB4934958.1"/>
    <property type="molecule type" value="Genomic_DNA"/>
</dbReference>
<dbReference type="InterPro" id="IPR017871">
    <property type="entry name" value="ABC_transporter-like_CS"/>
</dbReference>
<dbReference type="SMART" id="SM00382">
    <property type="entry name" value="AAA"/>
    <property type="match status" value="1"/>
</dbReference>
<dbReference type="SUPFAM" id="SSF52540">
    <property type="entry name" value="P-loop containing nucleoside triphosphate hydrolases"/>
    <property type="match status" value="1"/>
</dbReference>
<evidence type="ECO:0000256" key="3">
    <source>
        <dbReference type="ARBA" id="ARBA00022741"/>
    </source>
</evidence>
<dbReference type="GO" id="GO:0055085">
    <property type="term" value="P:transmembrane transport"/>
    <property type="evidence" value="ECO:0007669"/>
    <property type="project" value="UniProtKB-ARBA"/>
</dbReference>
<dbReference type="PROSITE" id="PS50893">
    <property type="entry name" value="ABC_TRANSPORTER_2"/>
    <property type="match status" value="1"/>
</dbReference>
<gene>
    <name evidence="6" type="ORF">F4561_005852</name>
</gene>
<dbReference type="GO" id="GO:0005524">
    <property type="term" value="F:ATP binding"/>
    <property type="evidence" value="ECO:0007669"/>
    <property type="project" value="UniProtKB-KW"/>
</dbReference>
<dbReference type="InterPro" id="IPR003439">
    <property type="entry name" value="ABC_transporter-like_ATP-bd"/>
</dbReference>
<dbReference type="InterPro" id="IPR003593">
    <property type="entry name" value="AAA+_ATPase"/>
</dbReference>
<comment type="similarity">
    <text evidence="1">Belongs to the ABC transporter superfamily.</text>
</comment>
<evidence type="ECO:0000256" key="1">
    <source>
        <dbReference type="ARBA" id="ARBA00005417"/>
    </source>
</evidence>
<dbReference type="InterPro" id="IPR027417">
    <property type="entry name" value="P-loop_NTPase"/>
</dbReference>